<dbReference type="InterPro" id="IPR007046">
    <property type="entry name" value="RNA_pol_sigma_54_core-bd"/>
</dbReference>
<keyword evidence="5" id="KW-0805">Transcription regulation</keyword>
<keyword evidence="7" id="KW-0238">DNA-binding</keyword>
<dbReference type="PRINTS" id="PR00045">
    <property type="entry name" value="SIGMA54FCT"/>
</dbReference>
<gene>
    <name evidence="11" type="primary">rpoN</name>
    <name evidence="11" type="ORF">LSG31_03080</name>
</gene>
<protein>
    <submittedName>
        <fullName evidence="11">RNA polymerase factor sigma-54</fullName>
    </submittedName>
</protein>
<reference evidence="11" key="1">
    <citation type="submission" date="2021-12" db="EMBL/GenBank/DDBJ databases">
        <title>Alicyclobacillaceae gen. nov., sp. nov., isolated from chalcocite enrichment system.</title>
        <authorList>
            <person name="Jiang Z."/>
        </authorList>
    </citation>
    <scope>NUCLEOTIDE SEQUENCE</scope>
    <source>
        <strain evidence="11">MYW30-H2</strain>
    </source>
</reference>
<dbReference type="Pfam" id="PF04963">
    <property type="entry name" value="Sigma54_CBD"/>
    <property type="match status" value="1"/>
</dbReference>
<evidence type="ECO:0000256" key="6">
    <source>
        <dbReference type="ARBA" id="ARBA00023082"/>
    </source>
</evidence>
<evidence type="ECO:0000256" key="2">
    <source>
        <dbReference type="ARBA" id="ARBA00022478"/>
    </source>
</evidence>
<evidence type="ECO:0000313" key="12">
    <source>
        <dbReference type="Proteomes" id="UP000830167"/>
    </source>
</evidence>
<keyword evidence="2" id="KW-0240">DNA-directed RNA polymerase</keyword>
<keyword evidence="4" id="KW-0548">Nucleotidyltransferase</keyword>
<keyword evidence="8" id="KW-0804">Transcription</keyword>
<evidence type="ECO:0000256" key="1">
    <source>
        <dbReference type="ARBA" id="ARBA00008798"/>
    </source>
</evidence>
<dbReference type="EMBL" id="CP089291">
    <property type="protein sequence ID" value="UOF91256.1"/>
    <property type="molecule type" value="Genomic_DNA"/>
</dbReference>
<dbReference type="Gene3D" id="1.10.10.60">
    <property type="entry name" value="Homeodomain-like"/>
    <property type="match status" value="1"/>
</dbReference>
<dbReference type="PANTHER" id="PTHR32248">
    <property type="entry name" value="RNA POLYMERASE SIGMA-54 FACTOR"/>
    <property type="match status" value="1"/>
</dbReference>
<dbReference type="Proteomes" id="UP000830167">
    <property type="component" value="Chromosome"/>
</dbReference>
<evidence type="ECO:0000256" key="4">
    <source>
        <dbReference type="ARBA" id="ARBA00022695"/>
    </source>
</evidence>
<dbReference type="Pfam" id="PF04552">
    <property type="entry name" value="Sigma54_DBD"/>
    <property type="match status" value="1"/>
</dbReference>
<dbReference type="PIRSF" id="PIRSF000774">
    <property type="entry name" value="RpoN"/>
    <property type="match status" value="1"/>
</dbReference>
<dbReference type="PANTHER" id="PTHR32248:SF4">
    <property type="entry name" value="RNA POLYMERASE SIGMA-54 FACTOR"/>
    <property type="match status" value="1"/>
</dbReference>
<evidence type="ECO:0000259" key="10">
    <source>
        <dbReference type="Pfam" id="PF04963"/>
    </source>
</evidence>
<evidence type="ECO:0000256" key="3">
    <source>
        <dbReference type="ARBA" id="ARBA00022679"/>
    </source>
</evidence>
<evidence type="ECO:0000256" key="5">
    <source>
        <dbReference type="ARBA" id="ARBA00023015"/>
    </source>
</evidence>
<evidence type="ECO:0000259" key="9">
    <source>
        <dbReference type="Pfam" id="PF04552"/>
    </source>
</evidence>
<evidence type="ECO:0000256" key="7">
    <source>
        <dbReference type="ARBA" id="ARBA00023125"/>
    </source>
</evidence>
<dbReference type="RefSeq" id="WP_347437944.1">
    <property type="nucleotide sequence ID" value="NZ_CP089291.1"/>
</dbReference>
<dbReference type="InterPro" id="IPR007634">
    <property type="entry name" value="RNA_pol_sigma_54_DNA-bd"/>
</dbReference>
<dbReference type="Gene3D" id="1.10.10.1330">
    <property type="entry name" value="RNA polymerase sigma-54 factor, core-binding domain"/>
    <property type="match status" value="1"/>
</dbReference>
<dbReference type="Pfam" id="PF00309">
    <property type="entry name" value="Sigma54_AID"/>
    <property type="match status" value="1"/>
</dbReference>
<dbReference type="PROSITE" id="PS00717">
    <property type="entry name" value="SIGMA54_1"/>
    <property type="match status" value="1"/>
</dbReference>
<proteinExistence type="inferred from homology"/>
<dbReference type="PROSITE" id="PS00718">
    <property type="entry name" value="SIGMA54_2"/>
    <property type="match status" value="1"/>
</dbReference>
<organism evidence="11 12">
    <name type="scientific">Fodinisporobacter ferrooxydans</name>
    <dbReference type="NCBI Taxonomy" id="2901836"/>
    <lineage>
        <taxon>Bacteria</taxon>
        <taxon>Bacillati</taxon>
        <taxon>Bacillota</taxon>
        <taxon>Bacilli</taxon>
        <taxon>Bacillales</taxon>
        <taxon>Alicyclobacillaceae</taxon>
        <taxon>Fodinisporobacter</taxon>
    </lineage>
</organism>
<feature type="domain" description="RNA polymerase sigma factor 54 core-binding" evidence="10">
    <location>
        <begin position="99"/>
        <end position="282"/>
    </location>
</feature>
<keyword evidence="6" id="KW-0731">Sigma factor</keyword>
<comment type="similarity">
    <text evidence="1">Belongs to the sigma-54 factor family.</text>
</comment>
<evidence type="ECO:0000313" key="11">
    <source>
        <dbReference type="EMBL" id="UOF91256.1"/>
    </source>
</evidence>
<dbReference type="PROSITE" id="PS50044">
    <property type="entry name" value="SIGMA54_3"/>
    <property type="match status" value="1"/>
</dbReference>
<sequence length="456" mass="51831">MGFNLQQEQVQKLVMTPELRQAITILQFSAQDLLSYIENEMQSNPVMEWAEQESTETAETAGQWDWTSISRLQRPIPSESMRAYSEETKSLLEGQTKFGITLADHLFEQLVFVRCESGFRRLCQYIIYSLDENGYLKIPDEELADLCGTTVEQIREAIDLVQTFEPAGVAARSLQECLLIQVRQLDIDASTESSLECLIEDHLRDVAEGKWNKLIQTLHLSPQQLQQLTDLLKSLDPKPGRAFSDCRPPYVIPDVAVEKVSDQYVVIVNDRLAPHLCISETYRKLLNTPDGSEAKEFIHRKLTSALSLIKSIEQRRMTLYNVTKAIVDIQQEFFEYGISHLKPLTMRQVADVVGVHESTVSRATHDKYVQTPRGIFELKFFFTSGIKMQNGLGNSAESIKAQIKDIIDREDPCKPMSDQKIADVLAGQGVPISRRTVTKYREEMGVLATAQRKRLL</sequence>
<feature type="domain" description="RNA polymerase sigma factor 54 DNA-binding" evidence="9">
    <location>
        <begin position="296"/>
        <end position="454"/>
    </location>
</feature>
<keyword evidence="3" id="KW-0808">Transferase</keyword>
<evidence type="ECO:0000256" key="8">
    <source>
        <dbReference type="ARBA" id="ARBA00023163"/>
    </source>
</evidence>
<dbReference type="NCBIfam" id="TIGR02395">
    <property type="entry name" value="rpoN_sigma"/>
    <property type="match status" value="1"/>
</dbReference>
<dbReference type="InterPro" id="IPR000394">
    <property type="entry name" value="RNA_pol_sigma_54"/>
</dbReference>
<name>A0ABY4CL72_9BACL</name>
<keyword evidence="12" id="KW-1185">Reference proteome</keyword>
<dbReference type="InterPro" id="IPR038709">
    <property type="entry name" value="RpoN_core-bd_sf"/>
</dbReference>
<accession>A0ABY4CL72</accession>